<name>A0A2W4VNX7_9CYAN</name>
<proteinExistence type="predicted"/>
<organism evidence="1 2">
    <name type="scientific">Shackletoniella antarctica</name>
    <dbReference type="NCBI Taxonomy" id="268115"/>
    <lineage>
        <taxon>Bacteria</taxon>
        <taxon>Bacillati</taxon>
        <taxon>Cyanobacteriota</taxon>
        <taxon>Cyanophyceae</taxon>
        <taxon>Oculatellales</taxon>
        <taxon>Oculatellaceae</taxon>
        <taxon>Shackletoniella</taxon>
    </lineage>
</organism>
<evidence type="ECO:0000313" key="1">
    <source>
        <dbReference type="EMBL" id="PZO34563.1"/>
    </source>
</evidence>
<sequence length="83" mass="9313">MSQSPAQPPDSRALPWALNPALLKSARQIYRTYYEVHPEDVQRPIGIAISTKTHRGKLIFGDRPVLLPNESFVPISQIEPGLH</sequence>
<dbReference type="EMBL" id="QBMN01000203">
    <property type="protein sequence ID" value="PZO34563.1"/>
    <property type="molecule type" value="Genomic_DNA"/>
</dbReference>
<dbReference type="AlphaFoldDB" id="A0A2W4VNX7"/>
<accession>A0A2W4VNX7</accession>
<protein>
    <submittedName>
        <fullName evidence="1">Uncharacterized protein</fullName>
    </submittedName>
</protein>
<gene>
    <name evidence="1" type="ORF">DCF17_20270</name>
</gene>
<dbReference type="Proteomes" id="UP000249081">
    <property type="component" value="Unassembled WGS sequence"/>
</dbReference>
<comment type="caution">
    <text evidence="1">The sequence shown here is derived from an EMBL/GenBank/DDBJ whole genome shotgun (WGS) entry which is preliminary data.</text>
</comment>
<evidence type="ECO:0000313" key="2">
    <source>
        <dbReference type="Proteomes" id="UP000249081"/>
    </source>
</evidence>
<reference evidence="1 2" key="2">
    <citation type="submission" date="2018-06" db="EMBL/GenBank/DDBJ databases">
        <title>Metagenomic assembly of (sub)arctic Cyanobacteria and their associated microbiome from non-axenic cultures.</title>
        <authorList>
            <person name="Baurain D."/>
        </authorList>
    </citation>
    <scope>NUCLEOTIDE SEQUENCE [LARGE SCALE GENOMIC DNA]</scope>
    <source>
        <strain evidence="1">ULC041bin1</strain>
    </source>
</reference>
<reference evidence="2" key="1">
    <citation type="submission" date="2018-04" db="EMBL/GenBank/DDBJ databases">
        <authorList>
            <person name="Cornet L."/>
        </authorList>
    </citation>
    <scope>NUCLEOTIDE SEQUENCE [LARGE SCALE GENOMIC DNA]</scope>
</reference>